<evidence type="ECO:0000313" key="4">
    <source>
        <dbReference type="Proteomes" id="UP000006001"/>
    </source>
</evidence>
<dbReference type="InterPro" id="IPR038157">
    <property type="entry name" value="FeoA_core_dom"/>
</dbReference>
<dbReference type="OrthoDB" id="9811076at2"/>
<gene>
    <name evidence="3" type="ORF">HMPREF0762_00896</name>
</gene>
<dbReference type="InterPro" id="IPR007167">
    <property type="entry name" value="Fe-transptr_FeoA-like"/>
</dbReference>
<organism evidence="3 4">
    <name type="scientific">Slackia exigua (strain ATCC 700122 / DSM 15923 / CIP 105133 / JCM 11022 / KCTC 5966 / S-7)</name>
    <dbReference type="NCBI Taxonomy" id="649764"/>
    <lineage>
        <taxon>Bacteria</taxon>
        <taxon>Bacillati</taxon>
        <taxon>Actinomycetota</taxon>
        <taxon>Coriobacteriia</taxon>
        <taxon>Eggerthellales</taxon>
        <taxon>Eggerthellaceae</taxon>
        <taxon>Slackia</taxon>
    </lineage>
</organism>
<accession>D0WGE5</accession>
<dbReference type="eggNOG" id="COG1918">
    <property type="taxonomic scope" value="Bacteria"/>
</dbReference>
<dbReference type="Pfam" id="PF04023">
    <property type="entry name" value="FeoA"/>
    <property type="match status" value="1"/>
</dbReference>
<dbReference type="RefSeq" id="WP_006362151.1">
    <property type="nucleotide sequence ID" value="NZ_GG700630.1"/>
</dbReference>
<dbReference type="SUPFAM" id="SSF50037">
    <property type="entry name" value="C-terminal domain of transcriptional repressors"/>
    <property type="match status" value="1"/>
</dbReference>
<reference evidence="3" key="1">
    <citation type="submission" date="2009-10" db="EMBL/GenBank/DDBJ databases">
        <authorList>
            <person name="Weinstock G."/>
            <person name="Sodergren E."/>
            <person name="Clifton S."/>
            <person name="Fulton L."/>
            <person name="Fulton B."/>
            <person name="Courtney L."/>
            <person name="Fronick C."/>
            <person name="Harrison M."/>
            <person name="Strong C."/>
            <person name="Farmer C."/>
            <person name="Delahaunty K."/>
            <person name="Markovic C."/>
            <person name="Hall O."/>
            <person name="Minx P."/>
            <person name="Tomlinson C."/>
            <person name="Mitreva M."/>
            <person name="Nelson J."/>
            <person name="Hou S."/>
            <person name="Wollam A."/>
            <person name="Pepin K.H."/>
            <person name="Johnson M."/>
            <person name="Bhonagiri V."/>
            <person name="Nash W.E."/>
            <person name="Warren W."/>
            <person name="Chinwalla A."/>
            <person name="Mardis E.R."/>
            <person name="Wilson R.K."/>
        </authorList>
    </citation>
    <scope>NUCLEOTIDE SEQUENCE [LARGE SCALE GENOMIC DNA]</scope>
    <source>
        <strain evidence="3">ATCC 700122</strain>
    </source>
</reference>
<dbReference type="PANTHER" id="PTHR42954">
    <property type="entry name" value="FE(2+) TRANSPORT PROTEIN A"/>
    <property type="match status" value="1"/>
</dbReference>
<dbReference type="GeneID" id="85007463"/>
<dbReference type="GO" id="GO:0046914">
    <property type="term" value="F:transition metal ion binding"/>
    <property type="evidence" value="ECO:0007669"/>
    <property type="project" value="InterPro"/>
</dbReference>
<dbReference type="HOGENOM" id="CLU_150646_12_4_11"/>
<dbReference type="Proteomes" id="UP000006001">
    <property type="component" value="Unassembled WGS sequence"/>
</dbReference>
<dbReference type="STRING" id="649764.HMPREF0762_00896"/>
<keyword evidence="4" id="KW-1185">Reference proteome</keyword>
<evidence type="ECO:0000313" key="3">
    <source>
        <dbReference type="EMBL" id="EEZ61558.1"/>
    </source>
</evidence>
<sequence>METKQVTLKEIPVGGKAKVLKITGSGAVKKHIMDMGVTKGAEVFVRKVAPMGDPVEYTVRGYELSLRKDEAQNVVVEPLA</sequence>
<keyword evidence="1" id="KW-0408">Iron</keyword>
<dbReference type="InterPro" id="IPR052713">
    <property type="entry name" value="FeoA"/>
</dbReference>
<comment type="caution">
    <text evidence="3">The sequence shown here is derived from an EMBL/GenBank/DDBJ whole genome shotgun (WGS) entry which is preliminary data.</text>
</comment>
<name>D0WGE5_SLAES</name>
<dbReference type="SMART" id="SM00899">
    <property type="entry name" value="FeoA"/>
    <property type="match status" value="1"/>
</dbReference>
<feature type="domain" description="Ferrous iron transporter FeoA-like" evidence="2">
    <location>
        <begin position="6"/>
        <end position="78"/>
    </location>
</feature>
<evidence type="ECO:0000256" key="1">
    <source>
        <dbReference type="ARBA" id="ARBA00023004"/>
    </source>
</evidence>
<dbReference type="InterPro" id="IPR008988">
    <property type="entry name" value="Transcriptional_repressor_C"/>
</dbReference>
<dbReference type="AlphaFoldDB" id="D0WGE5"/>
<protein>
    <submittedName>
        <fullName evidence="3">FeoA domain protein</fullName>
    </submittedName>
</protein>
<proteinExistence type="predicted"/>
<dbReference type="Gene3D" id="2.30.30.90">
    <property type="match status" value="1"/>
</dbReference>
<evidence type="ECO:0000259" key="2">
    <source>
        <dbReference type="SMART" id="SM00899"/>
    </source>
</evidence>
<dbReference type="PANTHER" id="PTHR42954:SF2">
    <property type="entry name" value="FE(2+) TRANSPORT PROTEIN A"/>
    <property type="match status" value="1"/>
</dbReference>
<dbReference type="EMBL" id="ACUX02000006">
    <property type="protein sequence ID" value="EEZ61558.1"/>
    <property type="molecule type" value="Genomic_DNA"/>
</dbReference>